<evidence type="ECO:0000313" key="2">
    <source>
        <dbReference type="EMBL" id="POS71572.1"/>
    </source>
</evidence>
<organism evidence="2 3">
    <name type="scientific">Diaporthe helianthi</name>
    <dbReference type="NCBI Taxonomy" id="158607"/>
    <lineage>
        <taxon>Eukaryota</taxon>
        <taxon>Fungi</taxon>
        <taxon>Dikarya</taxon>
        <taxon>Ascomycota</taxon>
        <taxon>Pezizomycotina</taxon>
        <taxon>Sordariomycetes</taxon>
        <taxon>Sordariomycetidae</taxon>
        <taxon>Diaporthales</taxon>
        <taxon>Diaporthaceae</taxon>
        <taxon>Diaporthe</taxon>
    </lineage>
</organism>
<keyword evidence="1" id="KW-0732">Signal</keyword>
<evidence type="ECO:0000313" key="3">
    <source>
        <dbReference type="Proteomes" id="UP000094444"/>
    </source>
</evidence>
<accession>A0A2P5HMU1</accession>
<proteinExistence type="predicted"/>
<comment type="caution">
    <text evidence="2">The sequence shown here is derived from an EMBL/GenBank/DDBJ whole genome shotgun (WGS) entry which is preliminary data.</text>
</comment>
<protein>
    <recommendedName>
        <fullName evidence="4">Ecp2 effector protein domain-containing protein</fullName>
    </recommendedName>
</protein>
<dbReference type="InParanoid" id="A0A2P5HMU1"/>
<dbReference type="EMBL" id="MAVT02001231">
    <property type="protein sequence ID" value="POS71572.1"/>
    <property type="molecule type" value="Genomic_DNA"/>
</dbReference>
<sequence length="182" mass="19538">MKTAKFSLIFSAIFGLITASPVSMTGSALQAHRSLDLADDHRLCTAPDNIIYKHGNQTNPDGVRADCDQLSQNLKTRAGHEGKFSRVCQNPAAFRQFGKEGDCTLWFRCGQTTEGKAVTIGYGDVANIMKLATDGLQGLVQSENSSTVAVSMSIGCQYLTTDWVVALGDQQFGPRRLGGMGS</sequence>
<feature type="signal peptide" evidence="1">
    <location>
        <begin position="1"/>
        <end position="19"/>
    </location>
</feature>
<dbReference type="OrthoDB" id="5229954at2759"/>
<dbReference type="Proteomes" id="UP000094444">
    <property type="component" value="Unassembled WGS sequence"/>
</dbReference>
<name>A0A2P5HMU1_DIAHE</name>
<gene>
    <name evidence="2" type="ORF">DHEL01_v210033</name>
</gene>
<feature type="chain" id="PRO_5015135272" description="Ecp2 effector protein domain-containing protein" evidence="1">
    <location>
        <begin position="20"/>
        <end position="182"/>
    </location>
</feature>
<keyword evidence="3" id="KW-1185">Reference proteome</keyword>
<evidence type="ECO:0000256" key="1">
    <source>
        <dbReference type="SAM" id="SignalP"/>
    </source>
</evidence>
<evidence type="ECO:0008006" key="4">
    <source>
        <dbReference type="Google" id="ProtNLM"/>
    </source>
</evidence>
<reference evidence="2" key="1">
    <citation type="submission" date="2017-09" db="EMBL/GenBank/DDBJ databases">
        <title>Polyketide synthases of a Diaporthe helianthi virulent isolate.</title>
        <authorList>
            <person name="Baroncelli R."/>
        </authorList>
    </citation>
    <scope>NUCLEOTIDE SEQUENCE [LARGE SCALE GENOMIC DNA]</scope>
    <source>
        <strain evidence="2">7/96</strain>
    </source>
</reference>
<dbReference type="AlphaFoldDB" id="A0A2P5HMU1"/>